<keyword evidence="2" id="KW-1133">Transmembrane helix</keyword>
<evidence type="ECO:0000259" key="3">
    <source>
        <dbReference type="SMART" id="SM00530"/>
    </source>
</evidence>
<feature type="compositionally biased region" description="Low complexity" evidence="1">
    <location>
        <begin position="324"/>
        <end position="381"/>
    </location>
</feature>
<dbReference type="PRINTS" id="PR01217">
    <property type="entry name" value="PRICHEXTENSN"/>
</dbReference>
<evidence type="ECO:0000256" key="2">
    <source>
        <dbReference type="SAM" id="Phobius"/>
    </source>
</evidence>
<keyword evidence="2" id="KW-0812">Transmembrane</keyword>
<keyword evidence="5" id="KW-1185">Reference proteome</keyword>
<dbReference type="CDD" id="cd00093">
    <property type="entry name" value="HTH_XRE"/>
    <property type="match status" value="1"/>
</dbReference>
<evidence type="ECO:0000256" key="1">
    <source>
        <dbReference type="SAM" id="MobiDB-lite"/>
    </source>
</evidence>
<evidence type="ECO:0000313" key="4">
    <source>
        <dbReference type="EMBL" id="GGN51019.1"/>
    </source>
</evidence>
<dbReference type="InterPro" id="IPR025194">
    <property type="entry name" value="RodZ-like_C"/>
</dbReference>
<dbReference type="SUPFAM" id="SSF47413">
    <property type="entry name" value="lambda repressor-like DNA-binding domains"/>
    <property type="match status" value="1"/>
</dbReference>
<feature type="compositionally biased region" description="Low complexity" evidence="1">
    <location>
        <begin position="263"/>
        <end position="308"/>
    </location>
</feature>
<dbReference type="Proteomes" id="UP000605099">
    <property type="component" value="Unassembled WGS sequence"/>
</dbReference>
<feature type="region of interest" description="Disordered" evidence="1">
    <location>
        <begin position="1"/>
        <end position="21"/>
    </location>
</feature>
<dbReference type="InterPro" id="IPR050400">
    <property type="entry name" value="Bact_Cytoskel_RodZ"/>
</dbReference>
<dbReference type="PANTHER" id="PTHR34475:SF1">
    <property type="entry name" value="CYTOSKELETON PROTEIN RODZ"/>
    <property type="match status" value="1"/>
</dbReference>
<sequence>MDSENIDGQGEAGQVSTAGSRLRKAREAAGLSRADIASQTKIAERHLIAIEEDRFGDLAARTYAVGFTRAYARALGLNEAEIADDVRKHLDAEEAYHTQPETHFEPGDPARVPPVRLAWIAAGAAVVVIGVLLLFWSNFLSPEGKLPDLIAEQTAAPQPGPVAAPAPQVASPTGPVVLTATSDNVWLRVTDADGNRLLEKEMSRDERWTVPDDAKSPELRTGRPDALRVSVGSKDLGALANEPKTVSGISLVAADLLGVEQPQAGPQPAAATAPLREAPVSRTTPSPRPSPTATRPAPVPSSATMRAPTPAPTPNPRPRPTTPAPAASPTSRATAQPTPRPTATRSPAAQSTPSPRPSPSATAAASTPSASPAPQTSAPAPVSTDSE</sequence>
<dbReference type="EMBL" id="BMLK01000010">
    <property type="protein sequence ID" value="GGN51019.1"/>
    <property type="molecule type" value="Genomic_DNA"/>
</dbReference>
<dbReference type="Gene3D" id="1.10.260.40">
    <property type="entry name" value="lambda repressor-like DNA-binding domains"/>
    <property type="match status" value="1"/>
</dbReference>
<dbReference type="SMART" id="SM00530">
    <property type="entry name" value="HTH_XRE"/>
    <property type="match status" value="1"/>
</dbReference>
<dbReference type="Pfam" id="PF13413">
    <property type="entry name" value="HTH_25"/>
    <property type="match status" value="1"/>
</dbReference>
<accession>A0ABQ2JQ90</accession>
<reference evidence="5" key="1">
    <citation type="journal article" date="2019" name="Int. J. Syst. Evol. Microbiol.">
        <title>The Global Catalogue of Microorganisms (GCM) 10K type strain sequencing project: providing services to taxonomists for standard genome sequencing and annotation.</title>
        <authorList>
            <consortium name="The Broad Institute Genomics Platform"/>
            <consortium name="The Broad Institute Genome Sequencing Center for Infectious Disease"/>
            <person name="Wu L."/>
            <person name="Ma J."/>
        </authorList>
    </citation>
    <scope>NUCLEOTIDE SEQUENCE [LARGE SCALE GENOMIC DNA]</scope>
    <source>
        <strain evidence="5">CGMCC 1.6784</strain>
    </source>
</reference>
<comment type="caution">
    <text evidence="4">The sequence shown here is derived from an EMBL/GenBank/DDBJ whole genome shotgun (WGS) entry which is preliminary data.</text>
</comment>
<dbReference type="Pfam" id="PF13464">
    <property type="entry name" value="RodZ_C"/>
    <property type="match status" value="1"/>
</dbReference>
<feature type="region of interest" description="Disordered" evidence="1">
    <location>
        <begin position="263"/>
        <end position="387"/>
    </location>
</feature>
<feature type="transmembrane region" description="Helical" evidence="2">
    <location>
        <begin position="117"/>
        <end position="136"/>
    </location>
</feature>
<dbReference type="RefSeq" id="WP_188819856.1">
    <property type="nucleotide sequence ID" value="NZ_BMLK01000010.1"/>
</dbReference>
<dbReference type="PANTHER" id="PTHR34475">
    <property type="match status" value="1"/>
</dbReference>
<proteinExistence type="predicted"/>
<name>A0ABQ2JQ90_9SPHN</name>
<feature type="region of interest" description="Disordered" evidence="1">
    <location>
        <begin position="202"/>
        <end position="226"/>
    </location>
</feature>
<gene>
    <name evidence="4" type="ORF">GCM10011349_23160</name>
</gene>
<feature type="compositionally biased region" description="Pro residues" evidence="1">
    <location>
        <begin position="309"/>
        <end position="323"/>
    </location>
</feature>
<feature type="domain" description="HTH cro/C1-type" evidence="3">
    <location>
        <begin position="21"/>
        <end position="82"/>
    </location>
</feature>
<protein>
    <recommendedName>
        <fullName evidence="3">HTH cro/C1-type domain-containing protein</fullName>
    </recommendedName>
</protein>
<dbReference type="InterPro" id="IPR010982">
    <property type="entry name" value="Lambda_DNA-bd_dom_sf"/>
</dbReference>
<dbReference type="InterPro" id="IPR001387">
    <property type="entry name" value="Cro/C1-type_HTH"/>
</dbReference>
<keyword evidence="2" id="KW-0472">Membrane</keyword>
<evidence type="ECO:0000313" key="5">
    <source>
        <dbReference type="Proteomes" id="UP000605099"/>
    </source>
</evidence>
<organism evidence="4 5">
    <name type="scientific">Novosphingobium indicum</name>
    <dbReference type="NCBI Taxonomy" id="462949"/>
    <lineage>
        <taxon>Bacteria</taxon>
        <taxon>Pseudomonadati</taxon>
        <taxon>Pseudomonadota</taxon>
        <taxon>Alphaproteobacteria</taxon>
        <taxon>Sphingomonadales</taxon>
        <taxon>Sphingomonadaceae</taxon>
        <taxon>Novosphingobium</taxon>
    </lineage>
</organism>